<dbReference type="Gene3D" id="3.30.750.44">
    <property type="match status" value="1"/>
</dbReference>
<evidence type="ECO:0000313" key="8">
    <source>
        <dbReference type="Proteomes" id="UP000008080"/>
    </source>
</evidence>
<dbReference type="InterPro" id="IPR029045">
    <property type="entry name" value="ClpP/crotonase-like_dom_sf"/>
</dbReference>
<evidence type="ECO:0000256" key="5">
    <source>
        <dbReference type="RuleBase" id="RU004404"/>
    </source>
</evidence>
<proteinExistence type="inferred from homology"/>
<dbReference type="Proteomes" id="UP000008080">
    <property type="component" value="Chromosome"/>
</dbReference>
<evidence type="ECO:0000256" key="4">
    <source>
        <dbReference type="ARBA" id="ARBA00022825"/>
    </source>
</evidence>
<comment type="similarity">
    <text evidence="1 5">Belongs to the peptidase S41A family.</text>
</comment>
<dbReference type="RefSeq" id="WP_011162779.1">
    <property type="nucleotide sequence ID" value="NC_005363.1"/>
</dbReference>
<keyword evidence="3 5" id="KW-0378">Hydrolase</keyword>
<keyword evidence="2 5" id="KW-0645">Protease</keyword>
<dbReference type="InterPro" id="IPR001478">
    <property type="entry name" value="PDZ"/>
</dbReference>
<name>Q6MRC0_BDEBA</name>
<dbReference type="EMBL" id="BX842646">
    <property type="protein sequence ID" value="CAE77838.1"/>
    <property type="molecule type" value="Genomic_DNA"/>
</dbReference>
<keyword evidence="8" id="KW-1185">Reference proteome</keyword>
<dbReference type="CDD" id="cd07560">
    <property type="entry name" value="Peptidase_S41_CPP"/>
    <property type="match status" value="1"/>
</dbReference>
<dbReference type="STRING" id="264462.Bd0169"/>
<dbReference type="Gene3D" id="3.90.226.10">
    <property type="entry name" value="2-enoyl-CoA Hydratase, Chain A, domain 1"/>
    <property type="match status" value="1"/>
</dbReference>
<dbReference type="InterPro" id="IPR004447">
    <property type="entry name" value="Peptidase_S41A"/>
</dbReference>
<dbReference type="eggNOG" id="COG0793">
    <property type="taxonomic scope" value="Bacteria"/>
</dbReference>
<evidence type="ECO:0000259" key="6">
    <source>
        <dbReference type="PROSITE" id="PS50106"/>
    </source>
</evidence>
<dbReference type="GO" id="GO:0008236">
    <property type="term" value="F:serine-type peptidase activity"/>
    <property type="evidence" value="ECO:0007669"/>
    <property type="project" value="UniProtKB-KW"/>
</dbReference>
<dbReference type="GO" id="GO:0006508">
    <property type="term" value="P:proteolysis"/>
    <property type="evidence" value="ECO:0007669"/>
    <property type="project" value="UniProtKB-KW"/>
</dbReference>
<accession>Q6MRC0</accession>
<dbReference type="NCBIfam" id="TIGR00225">
    <property type="entry name" value="prc"/>
    <property type="match status" value="1"/>
</dbReference>
<dbReference type="MEROPS" id="S41.004"/>
<protein>
    <submittedName>
        <fullName evidence="7">Carboxyl-terminal protease</fullName>
        <ecNumber evidence="7">3.4.21.-</ecNumber>
    </submittedName>
</protein>
<dbReference type="Pfam" id="PF13180">
    <property type="entry name" value="PDZ_2"/>
    <property type="match status" value="1"/>
</dbReference>
<dbReference type="SUPFAM" id="SSF50156">
    <property type="entry name" value="PDZ domain-like"/>
    <property type="match status" value="1"/>
</dbReference>
<dbReference type="EC" id="3.4.21.-" evidence="7"/>
<dbReference type="HOGENOM" id="CLU_017295_1_1_7"/>
<dbReference type="GO" id="GO:0030288">
    <property type="term" value="C:outer membrane-bounded periplasmic space"/>
    <property type="evidence" value="ECO:0007669"/>
    <property type="project" value="TreeGrafter"/>
</dbReference>
<dbReference type="Pfam" id="PF22694">
    <property type="entry name" value="CtpB_N-like"/>
    <property type="match status" value="1"/>
</dbReference>
<organism evidence="7 8">
    <name type="scientific">Bdellovibrio bacteriovorus (strain ATCC 15356 / DSM 50701 / NCIMB 9529 / HD100)</name>
    <dbReference type="NCBI Taxonomy" id="264462"/>
    <lineage>
        <taxon>Bacteria</taxon>
        <taxon>Pseudomonadati</taxon>
        <taxon>Bdellovibrionota</taxon>
        <taxon>Bdellovibrionia</taxon>
        <taxon>Bdellovibrionales</taxon>
        <taxon>Pseudobdellovibrionaceae</taxon>
        <taxon>Bdellovibrio</taxon>
    </lineage>
</organism>
<dbReference type="FunFam" id="3.90.226.10:FF:000029">
    <property type="entry name" value="Peptidase, S41 family"/>
    <property type="match status" value="1"/>
</dbReference>
<gene>
    <name evidence="7" type="primary">ctpA</name>
    <name evidence="7" type="ordered locus">Bd0169</name>
</gene>
<dbReference type="AlphaFoldDB" id="Q6MRC0"/>
<dbReference type="KEGG" id="bba:Bd0169"/>
<dbReference type="GO" id="GO:0007165">
    <property type="term" value="P:signal transduction"/>
    <property type="evidence" value="ECO:0007669"/>
    <property type="project" value="TreeGrafter"/>
</dbReference>
<dbReference type="SMART" id="SM00245">
    <property type="entry name" value="TSPc"/>
    <property type="match status" value="1"/>
</dbReference>
<dbReference type="PROSITE" id="PS50106">
    <property type="entry name" value="PDZ"/>
    <property type="match status" value="1"/>
</dbReference>
<dbReference type="FunFam" id="3.30.750.44:FF:000001">
    <property type="entry name" value="S41 family peptidase"/>
    <property type="match status" value="1"/>
</dbReference>
<sequence>MQSLKRYWKTYILGGALLLVLFIMAETGFQVRSFAQERYADLQNFSKVLNLIQQYYVEEVNTKKLVYGAIKGMLRELDPHTNFMPPEMFKDFETETSGEFGGLGIEISIQNGILTIISPIEDAPAWEAGIKAGDKVVSIDGTTTKGMSLAEASVMMRGKKGSKIVLRVVRDNEEKPRDITVVRGSVKIKSVKYTDLGDGFAYVRITSFIENTSKDLQKTVENHIKNNKNMAGLLIDMRRNPGGLLDQAIKVSDMFLKDGTIVSTIGRNKNEKEVATASKKGQYTNFPIVILVNEYTASASEIVSGALQDNKRALIVGQRTFGKGSVQSVIKLGDGSGLKLTVARYYTPNGVSIQAEGIHPDIEIEDVDPDAFSKAIVKSVTTREGDIAGHLKGDREKAAEKLDVKEGAEEGALAWWKDVGSKKDEKLSPRDKLFKSDYQAYQAFSYLKAWDTLKALTR</sequence>
<evidence type="ECO:0000256" key="2">
    <source>
        <dbReference type="ARBA" id="ARBA00022670"/>
    </source>
</evidence>
<dbReference type="PANTHER" id="PTHR32060:SF30">
    <property type="entry name" value="CARBOXY-TERMINAL PROCESSING PROTEASE CTPA"/>
    <property type="match status" value="1"/>
</dbReference>
<reference evidence="7 8" key="1">
    <citation type="journal article" date="2004" name="Science">
        <title>A predator unmasked: life cycle of Bdellovibrio bacteriovorus from a genomic perspective.</title>
        <authorList>
            <person name="Rendulic S."/>
            <person name="Jagtap P."/>
            <person name="Rosinus A."/>
            <person name="Eppinger M."/>
            <person name="Baar C."/>
            <person name="Lanz C."/>
            <person name="Keller H."/>
            <person name="Lambert C."/>
            <person name="Evans K.J."/>
            <person name="Goesmann A."/>
            <person name="Meyer F."/>
            <person name="Sockett R.E."/>
            <person name="Schuster S.C."/>
        </authorList>
    </citation>
    <scope>NUCLEOTIDE SEQUENCE [LARGE SCALE GENOMIC DNA]</scope>
    <source>
        <strain evidence="8">ATCC 15356 / DSM 50701 / NCIMB 9529 / HD100</strain>
    </source>
</reference>
<evidence type="ECO:0000313" key="7">
    <source>
        <dbReference type="EMBL" id="CAE77838.1"/>
    </source>
</evidence>
<feature type="domain" description="PDZ" evidence="6">
    <location>
        <begin position="89"/>
        <end position="157"/>
    </location>
</feature>
<dbReference type="FunFam" id="2.30.42.10:FF:000063">
    <property type="entry name" value="Peptidase, S41 family"/>
    <property type="match status" value="1"/>
</dbReference>
<dbReference type="GO" id="GO:0004175">
    <property type="term" value="F:endopeptidase activity"/>
    <property type="evidence" value="ECO:0007669"/>
    <property type="project" value="TreeGrafter"/>
</dbReference>
<dbReference type="GeneID" id="93011313"/>
<dbReference type="InterPro" id="IPR005151">
    <property type="entry name" value="Tail-specific_protease"/>
</dbReference>
<dbReference type="Pfam" id="PF03572">
    <property type="entry name" value="Peptidase_S41"/>
    <property type="match status" value="1"/>
</dbReference>
<dbReference type="SMART" id="SM00228">
    <property type="entry name" value="PDZ"/>
    <property type="match status" value="1"/>
</dbReference>
<dbReference type="InterPro" id="IPR036034">
    <property type="entry name" value="PDZ_sf"/>
</dbReference>
<dbReference type="InterPro" id="IPR055210">
    <property type="entry name" value="CtpA/B_N"/>
</dbReference>
<dbReference type="CDD" id="cd06782">
    <property type="entry name" value="cpPDZ_CPP-like"/>
    <property type="match status" value="1"/>
</dbReference>
<evidence type="ECO:0000256" key="1">
    <source>
        <dbReference type="ARBA" id="ARBA00009179"/>
    </source>
</evidence>
<dbReference type="Gene3D" id="2.30.42.10">
    <property type="match status" value="1"/>
</dbReference>
<evidence type="ECO:0000256" key="3">
    <source>
        <dbReference type="ARBA" id="ARBA00022801"/>
    </source>
</evidence>
<dbReference type="PANTHER" id="PTHR32060">
    <property type="entry name" value="TAIL-SPECIFIC PROTEASE"/>
    <property type="match status" value="1"/>
</dbReference>
<dbReference type="SUPFAM" id="SSF52096">
    <property type="entry name" value="ClpP/crotonase"/>
    <property type="match status" value="1"/>
</dbReference>
<keyword evidence="4 5" id="KW-0720">Serine protease</keyword>